<evidence type="ECO:0000256" key="7">
    <source>
        <dbReference type="RuleBase" id="RU000320"/>
    </source>
</evidence>
<dbReference type="InterPro" id="IPR052175">
    <property type="entry name" value="ComplexI-like_HydComp"/>
</dbReference>
<gene>
    <name evidence="10" type="ORF">SAMN05216421_3287</name>
</gene>
<feature type="transmembrane region" description="Helical" evidence="8">
    <location>
        <begin position="120"/>
        <end position="139"/>
    </location>
</feature>
<dbReference type="GO" id="GO:0005886">
    <property type="term" value="C:plasma membrane"/>
    <property type="evidence" value="ECO:0007669"/>
    <property type="project" value="UniProtKB-SubCell"/>
</dbReference>
<dbReference type="RefSeq" id="WP_231701499.1">
    <property type="nucleotide sequence ID" value="NZ_LT629736.1"/>
</dbReference>
<keyword evidence="11" id="KW-1185">Reference proteome</keyword>
<feature type="transmembrane region" description="Helical" evidence="8">
    <location>
        <begin position="526"/>
        <end position="545"/>
    </location>
</feature>
<feature type="transmembrane region" description="Helical" evidence="8">
    <location>
        <begin position="455"/>
        <end position="473"/>
    </location>
</feature>
<dbReference type="PANTHER" id="PTHR42682:SF4">
    <property type="entry name" value="NADH-UBIQUINONE_PLASTOQUINONE"/>
    <property type="match status" value="1"/>
</dbReference>
<sequence length="546" mass="58241">MSWLWLVAIVAPLIAGALAMRWPRSAAWAWTSVLPALLCVAVNPEPLVISILWPGTQWGLEDPLGRAWLGFTALLWGCATGFAYHDPTLRDHLRRFWSLWSIALAGNLLLIVSLDAAGFYVGFSMMSLAAYALVAHLAGPGPRQAGRLYLQLAMLGEMLVFSGMLLRIDAAGGSLLLGDLQQAPVSELAALLLVAGFGIKAGFWPLHVWLPMAHPAAPPAASAVLSGAMLKAGVLGIWRFLPIGEATFAGQASLILLGLGLVTAFYGVVFGLLQRRAKSVLAYSSVSQIGYLLIIIALAWSDPDHRGAAASLLALYAVHHGLAKGALFMGAGLAHQQKLKPLHLALLGIAALALAGAPLTSGGAVKTQLKSLMTEGAWADWTLLLSLGSVGTALLAGRAVWLMLREQPAGGHIAPAQIAFWAPLCMASLVLPWAWPPLRGALVYSLDWSYTWSMLWPILVAGLALAAASQLGWGSGLAGRLPQPARYLSLGLVRALQRPPRLPAGRIRPDFRPLERQLNRRLSGEPVMWSAWVLLSLLLVGWLFGQ</sequence>
<dbReference type="GO" id="GO:0016491">
    <property type="term" value="F:oxidoreductase activity"/>
    <property type="evidence" value="ECO:0007669"/>
    <property type="project" value="UniProtKB-KW"/>
</dbReference>
<feature type="transmembrane region" description="Helical" evidence="8">
    <location>
        <begin position="222"/>
        <end position="241"/>
    </location>
</feature>
<reference evidence="11" key="1">
    <citation type="submission" date="2016-10" db="EMBL/GenBank/DDBJ databases">
        <authorList>
            <person name="Varghese N."/>
            <person name="Submissions S."/>
        </authorList>
    </citation>
    <scope>NUCLEOTIDE SEQUENCE [LARGE SCALE GENOMIC DNA]</scope>
    <source>
        <strain evidence="11">NRRL B-51270</strain>
    </source>
</reference>
<dbReference type="AlphaFoldDB" id="A0A1H1YX64"/>
<dbReference type="EMBL" id="LT629736">
    <property type="protein sequence ID" value="SDT25546.1"/>
    <property type="molecule type" value="Genomic_DNA"/>
</dbReference>
<feature type="transmembrane region" description="Helical" evidence="8">
    <location>
        <begin position="188"/>
        <end position="210"/>
    </location>
</feature>
<feature type="transmembrane region" description="Helical" evidence="8">
    <location>
        <begin position="253"/>
        <end position="273"/>
    </location>
</feature>
<feature type="domain" description="NADH:quinone oxidoreductase/Mrp antiporter transmembrane" evidence="9">
    <location>
        <begin position="115"/>
        <end position="391"/>
    </location>
</feature>
<feature type="transmembrane region" description="Helical" evidence="8">
    <location>
        <begin position="416"/>
        <end position="435"/>
    </location>
</feature>
<protein>
    <submittedName>
        <fullName evidence="10">Formate hydrogenlyase subunit 3/Multisubunit Na+/H+ antiporter, MnhD subunit</fullName>
    </submittedName>
</protein>
<dbReference type="InterPro" id="IPR001750">
    <property type="entry name" value="ND/Mrp_TM"/>
</dbReference>
<evidence type="ECO:0000256" key="4">
    <source>
        <dbReference type="ARBA" id="ARBA00022989"/>
    </source>
</evidence>
<evidence type="ECO:0000256" key="5">
    <source>
        <dbReference type="ARBA" id="ARBA00023002"/>
    </source>
</evidence>
<dbReference type="PANTHER" id="PTHR42682">
    <property type="entry name" value="HYDROGENASE-4 COMPONENT F"/>
    <property type="match status" value="1"/>
</dbReference>
<evidence type="ECO:0000259" key="9">
    <source>
        <dbReference type="Pfam" id="PF00361"/>
    </source>
</evidence>
<feature type="transmembrane region" description="Helical" evidence="8">
    <location>
        <begin position="67"/>
        <end position="84"/>
    </location>
</feature>
<feature type="transmembrane region" description="Helical" evidence="8">
    <location>
        <begin position="342"/>
        <end position="361"/>
    </location>
</feature>
<keyword evidence="5" id="KW-0560">Oxidoreductase</keyword>
<dbReference type="GO" id="GO:0016829">
    <property type="term" value="F:lyase activity"/>
    <property type="evidence" value="ECO:0007669"/>
    <property type="project" value="UniProtKB-KW"/>
</dbReference>
<keyword evidence="2" id="KW-1003">Cell membrane</keyword>
<keyword evidence="6 8" id="KW-0472">Membrane</keyword>
<name>A0A1H1YX64_9GAMM</name>
<evidence type="ECO:0000256" key="8">
    <source>
        <dbReference type="SAM" id="Phobius"/>
    </source>
</evidence>
<evidence type="ECO:0000313" key="10">
    <source>
        <dbReference type="EMBL" id="SDT25546.1"/>
    </source>
</evidence>
<dbReference type="Proteomes" id="UP000243207">
    <property type="component" value="Chromosome I"/>
</dbReference>
<evidence type="ECO:0000313" key="11">
    <source>
        <dbReference type="Proteomes" id="UP000243207"/>
    </source>
</evidence>
<evidence type="ECO:0000256" key="1">
    <source>
        <dbReference type="ARBA" id="ARBA00004651"/>
    </source>
</evidence>
<evidence type="ECO:0000256" key="3">
    <source>
        <dbReference type="ARBA" id="ARBA00022692"/>
    </source>
</evidence>
<proteinExistence type="predicted"/>
<keyword evidence="3 7" id="KW-0812">Transmembrane</keyword>
<dbReference type="STRING" id="487184.SAMN05216421_3287"/>
<feature type="transmembrane region" description="Helical" evidence="8">
    <location>
        <begin position="280"/>
        <end position="301"/>
    </location>
</feature>
<keyword evidence="10" id="KW-0456">Lyase</keyword>
<comment type="subcellular location">
    <subcellularLocation>
        <location evidence="1">Cell membrane</location>
        <topology evidence="1">Multi-pass membrane protein</topology>
    </subcellularLocation>
    <subcellularLocation>
        <location evidence="7">Membrane</location>
        <topology evidence="7">Multi-pass membrane protein</topology>
    </subcellularLocation>
</comment>
<feature type="transmembrane region" description="Helical" evidence="8">
    <location>
        <begin position="307"/>
        <end position="330"/>
    </location>
</feature>
<feature type="transmembrane region" description="Helical" evidence="8">
    <location>
        <begin position="96"/>
        <end position="114"/>
    </location>
</feature>
<dbReference type="Pfam" id="PF00361">
    <property type="entry name" value="Proton_antipo_M"/>
    <property type="match status" value="1"/>
</dbReference>
<organism evidence="10 11">
    <name type="scientific">Halopseudomonas xinjiangensis</name>
    <dbReference type="NCBI Taxonomy" id="487184"/>
    <lineage>
        <taxon>Bacteria</taxon>
        <taxon>Pseudomonadati</taxon>
        <taxon>Pseudomonadota</taxon>
        <taxon>Gammaproteobacteria</taxon>
        <taxon>Pseudomonadales</taxon>
        <taxon>Pseudomonadaceae</taxon>
        <taxon>Halopseudomonas</taxon>
    </lineage>
</organism>
<feature type="transmembrane region" description="Helical" evidence="8">
    <location>
        <begin position="381"/>
        <end position="404"/>
    </location>
</feature>
<keyword evidence="4 8" id="KW-1133">Transmembrane helix</keyword>
<accession>A0A1H1YX64</accession>
<evidence type="ECO:0000256" key="2">
    <source>
        <dbReference type="ARBA" id="ARBA00022475"/>
    </source>
</evidence>
<dbReference type="PRINTS" id="PR01434">
    <property type="entry name" value="NADHDHGNASE5"/>
</dbReference>
<feature type="transmembrane region" description="Helical" evidence="8">
    <location>
        <begin position="148"/>
        <end position="168"/>
    </location>
</feature>
<evidence type="ECO:0000256" key="6">
    <source>
        <dbReference type="ARBA" id="ARBA00023136"/>
    </source>
</evidence>